<dbReference type="SUPFAM" id="SSF102114">
    <property type="entry name" value="Radical SAM enzymes"/>
    <property type="match status" value="1"/>
</dbReference>
<evidence type="ECO:0000256" key="8">
    <source>
        <dbReference type="HAMAP-Rule" id="MF_00917"/>
    </source>
</evidence>
<dbReference type="GO" id="GO:0000287">
    <property type="term" value="F:magnesium ion binding"/>
    <property type="evidence" value="ECO:0007669"/>
    <property type="project" value="UniProtKB-UniRule"/>
</dbReference>
<keyword evidence="1 8" id="KW-0004">4Fe-4S</keyword>
<comment type="similarity">
    <text evidence="8">Belongs to the radical SAM superfamily. 7-carboxy-7-deazaguanine synthase family.</text>
</comment>
<keyword evidence="3 8" id="KW-0479">Metal-binding</keyword>
<dbReference type="AlphaFoldDB" id="A0AAE4MG55"/>
<sequence>MKITETFVSLQGEGLRQGMPCMFVRLAGCNLHCAWCDTEYALGNAIGVETTAEEIMEAAIASGVSYVCITGGEPLLQKEELAPLIAAMHEAGVVVEIETNGTIPFIELRDYASICMDVKCPSSGEMSDLSLLSSLRETDTVKFVIGDEADYLYMVEVLAANPKLRAPVCITPVYGTDTKWLVETIIAEKLPVRFQLQLHKVVNIP</sequence>
<gene>
    <name evidence="8 10" type="primary">queE</name>
    <name evidence="10" type="ORF">McpCs1_10440</name>
</gene>
<feature type="binding site" evidence="8">
    <location>
        <position position="33"/>
    </location>
    <ligand>
        <name>[4Fe-4S] cluster</name>
        <dbReference type="ChEBI" id="CHEBI:49883"/>
        <note>4Fe-4S-S-AdoMet</note>
    </ligand>
</feature>
<dbReference type="InterPro" id="IPR007197">
    <property type="entry name" value="rSAM"/>
</dbReference>
<dbReference type="PANTHER" id="PTHR42836">
    <property type="entry name" value="7-CARBOXY-7-DEAZAGUANINE SYNTHASE"/>
    <property type="match status" value="1"/>
</dbReference>
<evidence type="ECO:0000313" key="11">
    <source>
        <dbReference type="Proteomes" id="UP001283212"/>
    </source>
</evidence>
<dbReference type="Pfam" id="PF04055">
    <property type="entry name" value="Radical_SAM"/>
    <property type="match status" value="1"/>
</dbReference>
<reference evidence="10 11" key="1">
    <citation type="submission" date="2023-06" db="EMBL/GenBank/DDBJ databases">
        <title>Genome sequence of Methancorpusculaceae sp. Cs1.</title>
        <authorList>
            <person name="Protasov E."/>
            <person name="Platt K."/>
            <person name="Poehlein A."/>
            <person name="Daniel R."/>
            <person name="Brune A."/>
        </authorList>
    </citation>
    <scope>NUCLEOTIDE SEQUENCE [LARGE SCALE GENOMIC DNA]</scope>
    <source>
        <strain evidence="10 11">Cs1</strain>
    </source>
</reference>
<feature type="binding site" evidence="8">
    <location>
        <begin position="10"/>
        <end position="12"/>
    </location>
    <ligand>
        <name>substrate</name>
    </ligand>
</feature>
<keyword evidence="4 8" id="KW-0460">Magnesium</keyword>
<feature type="binding site" evidence="8">
    <location>
        <position position="205"/>
    </location>
    <ligand>
        <name>substrate</name>
    </ligand>
</feature>
<dbReference type="EC" id="4.3.99.3" evidence="8"/>
<comment type="function">
    <text evidence="8">Catalyzes the complex heterocyclic radical-mediated conversion of 6-carboxy-5,6,7,8-tetrahydropterin (CPH4) to 7-carboxy-7-deazaguanine (CDG), a step common to the biosynthetic pathways of all 7-deazapurine-containing compounds.</text>
</comment>
<dbReference type="HAMAP" id="MF_00917">
    <property type="entry name" value="QueE"/>
    <property type="match status" value="1"/>
</dbReference>
<keyword evidence="2 8" id="KW-0949">S-adenosyl-L-methionine</keyword>
<feature type="binding site" evidence="8">
    <location>
        <position position="29"/>
    </location>
    <ligand>
        <name>[4Fe-4S] cluster</name>
        <dbReference type="ChEBI" id="CHEBI:49883"/>
        <note>4Fe-4S-S-AdoMet</note>
    </ligand>
</feature>
<feature type="binding site" evidence="8">
    <location>
        <position position="38"/>
    </location>
    <ligand>
        <name>Mg(2+)</name>
        <dbReference type="ChEBI" id="CHEBI:18420"/>
    </ligand>
</feature>
<feature type="binding site" evidence="8">
    <location>
        <position position="25"/>
    </location>
    <ligand>
        <name>substrate</name>
    </ligand>
</feature>
<dbReference type="InterPro" id="IPR058240">
    <property type="entry name" value="rSAM_sf"/>
</dbReference>
<comment type="cofactor">
    <cofactor evidence="8">
        <name>Mg(2+)</name>
        <dbReference type="ChEBI" id="CHEBI:18420"/>
    </cofactor>
</comment>
<keyword evidence="5 8" id="KW-0408">Iron</keyword>
<dbReference type="PANTHER" id="PTHR42836:SF1">
    <property type="entry name" value="7-CARBOXY-7-DEAZAGUANINE SYNTHASE"/>
    <property type="match status" value="1"/>
</dbReference>
<comment type="caution">
    <text evidence="8">Lacks conserved residue(s) required for the propagation of feature annotation.</text>
</comment>
<dbReference type="PROSITE" id="PS51918">
    <property type="entry name" value="RADICAL_SAM"/>
    <property type="match status" value="1"/>
</dbReference>
<evidence type="ECO:0000259" key="9">
    <source>
        <dbReference type="PROSITE" id="PS51918"/>
    </source>
</evidence>
<dbReference type="CDD" id="cd01335">
    <property type="entry name" value="Radical_SAM"/>
    <property type="match status" value="1"/>
</dbReference>
<evidence type="ECO:0000256" key="5">
    <source>
        <dbReference type="ARBA" id="ARBA00023004"/>
    </source>
</evidence>
<evidence type="ECO:0000256" key="7">
    <source>
        <dbReference type="ARBA" id="ARBA00023239"/>
    </source>
</evidence>
<dbReference type="RefSeq" id="WP_338096188.1">
    <property type="nucleotide sequence ID" value="NZ_JAWDKB010000004.1"/>
</dbReference>
<organism evidence="10 11">
    <name type="scientific">Methanorbis rubei</name>
    <dbReference type="NCBI Taxonomy" id="3028300"/>
    <lineage>
        <taxon>Archaea</taxon>
        <taxon>Methanobacteriati</taxon>
        <taxon>Methanobacteriota</taxon>
        <taxon>Stenosarchaea group</taxon>
        <taxon>Methanomicrobia</taxon>
        <taxon>Methanomicrobiales</taxon>
        <taxon>Methanocorpusculaceae</taxon>
        <taxon>Methanorbis</taxon>
    </lineage>
</organism>
<dbReference type="GO" id="GO:0016840">
    <property type="term" value="F:carbon-nitrogen lyase activity"/>
    <property type="evidence" value="ECO:0007669"/>
    <property type="project" value="UniProtKB-UniRule"/>
</dbReference>
<accession>A0AAE4MG55</accession>
<dbReference type="GO" id="GO:1904047">
    <property type="term" value="F:S-adenosyl-L-methionine binding"/>
    <property type="evidence" value="ECO:0007669"/>
    <property type="project" value="UniProtKB-UniRule"/>
</dbReference>
<dbReference type="InterPro" id="IPR013785">
    <property type="entry name" value="Aldolase_TIM"/>
</dbReference>
<comment type="cofactor">
    <cofactor evidence="8">
        <name>[4Fe-4S] cluster</name>
        <dbReference type="ChEBI" id="CHEBI:49883"/>
    </cofactor>
    <text evidence="8">Binds 1 [4Fe-4S] cluster. The cluster is coordinated with 3 cysteines and an exchangeable S-adenosyl-L-methionine.</text>
</comment>
<feature type="binding site" evidence="8">
    <location>
        <begin position="35"/>
        <end position="37"/>
    </location>
    <ligand>
        <name>S-adenosyl-L-methionine</name>
        <dbReference type="ChEBI" id="CHEBI:59789"/>
    </ligand>
</feature>
<dbReference type="GO" id="GO:0051539">
    <property type="term" value="F:4 iron, 4 sulfur cluster binding"/>
    <property type="evidence" value="ECO:0007669"/>
    <property type="project" value="UniProtKB-UniRule"/>
</dbReference>
<comment type="subunit">
    <text evidence="8">Homodimer.</text>
</comment>
<name>A0AAE4MG55_9EURY</name>
<evidence type="ECO:0000256" key="4">
    <source>
        <dbReference type="ARBA" id="ARBA00022842"/>
    </source>
</evidence>
<dbReference type="Proteomes" id="UP001283212">
    <property type="component" value="Unassembled WGS sequence"/>
</dbReference>
<protein>
    <recommendedName>
        <fullName evidence="8">7-carboxy-7-deazaguanine synthase</fullName>
        <shortName evidence="8">CDG synthase</shortName>
        <ecNumber evidence="8">4.3.99.3</ecNumber>
    </recommendedName>
    <alternativeName>
        <fullName evidence="8">Archaeosine biosynthesis protein QueE</fullName>
    </alternativeName>
</protein>
<evidence type="ECO:0000256" key="3">
    <source>
        <dbReference type="ARBA" id="ARBA00022723"/>
    </source>
</evidence>
<keyword evidence="6 8" id="KW-0411">Iron-sulfur</keyword>
<keyword evidence="7 8" id="KW-0456">Lyase</keyword>
<comment type="catalytic activity">
    <reaction evidence="8">
        <text>6-carboxy-5,6,7,8-tetrahydropterin + H(+) = 7-carboxy-7-carbaguanine + NH4(+)</text>
        <dbReference type="Rhea" id="RHEA:27974"/>
        <dbReference type="ChEBI" id="CHEBI:15378"/>
        <dbReference type="ChEBI" id="CHEBI:28938"/>
        <dbReference type="ChEBI" id="CHEBI:61032"/>
        <dbReference type="ChEBI" id="CHEBI:61036"/>
        <dbReference type="EC" id="4.3.99.3"/>
    </reaction>
</comment>
<evidence type="ECO:0000256" key="1">
    <source>
        <dbReference type="ARBA" id="ARBA00022485"/>
    </source>
</evidence>
<proteinExistence type="inferred from homology"/>
<dbReference type="PIRSF" id="PIRSF000370">
    <property type="entry name" value="QueE"/>
    <property type="match status" value="1"/>
</dbReference>
<dbReference type="SFLD" id="SFLDS00029">
    <property type="entry name" value="Radical_SAM"/>
    <property type="match status" value="1"/>
</dbReference>
<dbReference type="InterPro" id="IPR024924">
    <property type="entry name" value="7-CO-7-deazaguanine_synth-like"/>
</dbReference>
<feature type="binding site" evidence="8">
    <location>
        <position position="70"/>
    </location>
    <ligand>
        <name>substrate</name>
    </ligand>
</feature>
<dbReference type="EMBL" id="JAWDKB010000004">
    <property type="protein sequence ID" value="MDV0443666.1"/>
    <property type="molecule type" value="Genomic_DNA"/>
</dbReference>
<comment type="pathway">
    <text evidence="8">Purine metabolism; 7-cyano-7-deazaguanine biosynthesis.</text>
</comment>
<evidence type="ECO:0000256" key="6">
    <source>
        <dbReference type="ARBA" id="ARBA00023014"/>
    </source>
</evidence>
<dbReference type="Gene3D" id="3.20.20.70">
    <property type="entry name" value="Aldolase class I"/>
    <property type="match status" value="1"/>
</dbReference>
<keyword evidence="11" id="KW-1185">Reference proteome</keyword>
<feature type="binding site" evidence="8">
    <location>
        <position position="36"/>
    </location>
    <ligand>
        <name>[4Fe-4S] cluster</name>
        <dbReference type="ChEBI" id="CHEBI:49883"/>
        <note>4Fe-4S-S-AdoMet</note>
    </ligand>
</feature>
<comment type="cofactor">
    <cofactor evidence="8">
        <name>S-adenosyl-L-methionine</name>
        <dbReference type="ChEBI" id="CHEBI:59789"/>
    </cofactor>
    <text evidence="8">Binds 1 S-adenosyl-L-methionine per subunit.</text>
</comment>
<feature type="binding site" evidence="8">
    <location>
        <position position="72"/>
    </location>
    <ligand>
        <name>S-adenosyl-L-methionine</name>
        <dbReference type="ChEBI" id="CHEBI:59789"/>
    </ligand>
</feature>
<evidence type="ECO:0000313" key="10">
    <source>
        <dbReference type="EMBL" id="MDV0443666.1"/>
    </source>
</evidence>
<feature type="domain" description="Radical SAM core" evidence="9">
    <location>
        <begin position="16"/>
        <end position="205"/>
    </location>
</feature>
<evidence type="ECO:0000256" key="2">
    <source>
        <dbReference type="ARBA" id="ARBA00022691"/>
    </source>
</evidence>
<comment type="caution">
    <text evidence="10">The sequence shown here is derived from an EMBL/GenBank/DDBJ whole genome shotgun (WGS) entry which is preliminary data.</text>
</comment>